<dbReference type="OrthoDB" id="9804333at2"/>
<dbReference type="KEGG" id="pef:A7E78_06605"/>
<dbReference type="Gene3D" id="1.10.150.650">
    <property type="match status" value="1"/>
</dbReference>
<evidence type="ECO:0000313" key="2">
    <source>
        <dbReference type="EMBL" id="APG27540.1"/>
    </source>
</evidence>
<dbReference type="InterPro" id="IPR016195">
    <property type="entry name" value="Pol/histidinol_Pase-like"/>
</dbReference>
<dbReference type="InterPro" id="IPR003141">
    <property type="entry name" value="Pol/His_phosphatase_N"/>
</dbReference>
<dbReference type="Proteomes" id="UP000182517">
    <property type="component" value="Chromosome"/>
</dbReference>
<reference evidence="2 3" key="1">
    <citation type="journal article" date="2017" name="Genome Announc.">
        <title>Complete Genome Sequences of Two Acetylene-Fermenting Pelobacter acetylenicus Strains.</title>
        <authorList>
            <person name="Sutton J.M."/>
            <person name="Baesman S.M."/>
            <person name="Fierst J.L."/>
            <person name="Poret-Peterson A.T."/>
            <person name="Oremland R.S."/>
            <person name="Dunlap D.S."/>
            <person name="Akob D.M."/>
        </authorList>
    </citation>
    <scope>NUCLEOTIDE SEQUENCE [LARGE SCALE GENOMIC DNA]</scope>
    <source>
        <strain evidence="2 3">SFB93</strain>
    </source>
</reference>
<dbReference type="CDD" id="cd07438">
    <property type="entry name" value="PHP_HisPPase_AMP"/>
    <property type="match status" value="1"/>
</dbReference>
<gene>
    <name evidence="2" type="ORF">A7E78_06605</name>
</gene>
<dbReference type="InterPro" id="IPR052018">
    <property type="entry name" value="PHP_domain"/>
</dbReference>
<sequence length="296" mass="32405">MSRWIDLHLHSNCSDGALPPGEVVRKAAAAGLLAVAIADHDNVDGIDEAMAAGHSCAVEVLPAVELSVVWQSFQDIHLLGYCFDPHHPELCAALAEFRDFRNGRNEQIVTRINQRLTAEGRAPLDFAAIRQRAGGTLGRPHIALELMAQGHVRSKDEAFDRYLVPCNVAKRFFPIEEAIALIQRAGGVTSLAHPAYISRDRKVLAQLFDDFVDCGLEGIEVYSNQASNDDIDWLLSEANRRRLLITGGSDFHGGHEEELVIGGLRGNLRVPYRCVEDLRSAATQRQAGDPGLASRS</sequence>
<dbReference type="Pfam" id="PF02811">
    <property type="entry name" value="PHP"/>
    <property type="match status" value="1"/>
</dbReference>
<accession>A0A1L3GNS0</accession>
<dbReference type="STRING" id="1842532.A7E78_06605"/>
<dbReference type="EMBL" id="CP015519">
    <property type="protein sequence ID" value="APG27540.1"/>
    <property type="molecule type" value="Genomic_DNA"/>
</dbReference>
<dbReference type="PANTHER" id="PTHR42924:SF3">
    <property type="entry name" value="POLYMERASE_HISTIDINOL PHOSPHATASE N-TERMINAL DOMAIN-CONTAINING PROTEIN"/>
    <property type="match status" value="1"/>
</dbReference>
<dbReference type="SUPFAM" id="SSF89550">
    <property type="entry name" value="PHP domain-like"/>
    <property type="match status" value="1"/>
</dbReference>
<proteinExistence type="predicted"/>
<name>A0A1L3GNS0_9BACT</name>
<dbReference type="GO" id="GO:0035312">
    <property type="term" value="F:5'-3' DNA exonuclease activity"/>
    <property type="evidence" value="ECO:0007669"/>
    <property type="project" value="TreeGrafter"/>
</dbReference>
<dbReference type="RefSeq" id="WP_072283505.1">
    <property type="nucleotide sequence ID" value="NZ_CP015519.1"/>
</dbReference>
<dbReference type="InterPro" id="IPR004013">
    <property type="entry name" value="PHP_dom"/>
</dbReference>
<dbReference type="AlphaFoldDB" id="A0A1L3GNS0"/>
<evidence type="ECO:0000259" key="1">
    <source>
        <dbReference type="SMART" id="SM00481"/>
    </source>
</evidence>
<keyword evidence="3" id="KW-1185">Reference proteome</keyword>
<dbReference type="PANTHER" id="PTHR42924">
    <property type="entry name" value="EXONUCLEASE"/>
    <property type="match status" value="1"/>
</dbReference>
<dbReference type="SMART" id="SM00481">
    <property type="entry name" value="POLIIIAc"/>
    <property type="match status" value="1"/>
</dbReference>
<feature type="domain" description="Polymerase/histidinol phosphatase N-terminal" evidence="1">
    <location>
        <begin position="5"/>
        <end position="70"/>
    </location>
</feature>
<dbReference type="Gene3D" id="3.20.20.140">
    <property type="entry name" value="Metal-dependent hydrolases"/>
    <property type="match status" value="1"/>
</dbReference>
<protein>
    <submittedName>
        <fullName evidence="2">Phosphatase</fullName>
    </submittedName>
</protein>
<dbReference type="GO" id="GO:0004534">
    <property type="term" value="F:5'-3' RNA exonuclease activity"/>
    <property type="evidence" value="ECO:0007669"/>
    <property type="project" value="TreeGrafter"/>
</dbReference>
<evidence type="ECO:0000313" key="3">
    <source>
        <dbReference type="Proteomes" id="UP000182517"/>
    </source>
</evidence>
<organism evidence="2 3">
    <name type="scientific">Syntrophotalea acetylenivorans</name>
    <dbReference type="NCBI Taxonomy" id="1842532"/>
    <lineage>
        <taxon>Bacteria</taxon>
        <taxon>Pseudomonadati</taxon>
        <taxon>Thermodesulfobacteriota</taxon>
        <taxon>Desulfuromonadia</taxon>
        <taxon>Desulfuromonadales</taxon>
        <taxon>Syntrophotaleaceae</taxon>
        <taxon>Syntrophotalea</taxon>
    </lineage>
</organism>